<dbReference type="AlphaFoldDB" id="A0A7J4TJY2"/>
<sequence>LGLIVNELLSNCLKHAFPHDGSGRIDIAFHGENEHYQLTVADDGVGFPENLDYRNTKSLGLRLVNILTDQIDGKMELKQNKGTQFTIEFKEKKYVYK</sequence>
<dbReference type="InterPro" id="IPR003594">
    <property type="entry name" value="HATPase_dom"/>
</dbReference>
<dbReference type="PROSITE" id="PS50109">
    <property type="entry name" value="HIS_KIN"/>
    <property type="match status" value="1"/>
</dbReference>
<name>A0A7J4TJY2_9EURY</name>
<dbReference type="Pfam" id="PF02518">
    <property type="entry name" value="HATPase_c"/>
    <property type="match status" value="1"/>
</dbReference>
<dbReference type="Gene3D" id="3.30.565.10">
    <property type="entry name" value="Histidine kinase-like ATPase, C-terminal domain"/>
    <property type="match status" value="1"/>
</dbReference>
<dbReference type="EMBL" id="DUHE01000215">
    <property type="protein sequence ID" value="HII84708.1"/>
    <property type="molecule type" value="Genomic_DNA"/>
</dbReference>
<dbReference type="InterPro" id="IPR036890">
    <property type="entry name" value="HATPase_C_sf"/>
</dbReference>
<dbReference type="PANTHER" id="PTHR43065:SF23">
    <property type="entry name" value="SENSOR HISTIDINE KINASE PDTAS"/>
    <property type="match status" value="1"/>
</dbReference>
<feature type="domain" description="Histidine kinase" evidence="1">
    <location>
        <begin position="1"/>
        <end position="93"/>
    </location>
</feature>
<evidence type="ECO:0000313" key="2">
    <source>
        <dbReference type="EMBL" id="HII84708.1"/>
    </source>
</evidence>
<comment type="caution">
    <text evidence="2">The sequence shown here is derived from an EMBL/GenBank/DDBJ whole genome shotgun (WGS) entry which is preliminary data.</text>
</comment>
<protein>
    <submittedName>
        <fullName evidence="2">Sensor histidine kinase</fullName>
    </submittedName>
</protein>
<dbReference type="InterPro" id="IPR005467">
    <property type="entry name" value="His_kinase_dom"/>
</dbReference>
<dbReference type="GO" id="GO:0016301">
    <property type="term" value="F:kinase activity"/>
    <property type="evidence" value="ECO:0007669"/>
    <property type="project" value="UniProtKB-KW"/>
</dbReference>
<reference evidence="3" key="1">
    <citation type="journal article" date="2020" name="bioRxiv">
        <title>A rank-normalized archaeal taxonomy based on genome phylogeny resolves widespread incomplete and uneven classifications.</title>
        <authorList>
            <person name="Rinke C."/>
            <person name="Chuvochina M."/>
            <person name="Mussig A.J."/>
            <person name="Chaumeil P.-A."/>
            <person name="Waite D.W."/>
            <person name="Whitman W.B."/>
            <person name="Parks D.H."/>
            <person name="Hugenholtz P."/>
        </authorList>
    </citation>
    <scope>NUCLEOTIDE SEQUENCE [LARGE SCALE GENOMIC DNA]</scope>
</reference>
<organism evidence="2 3">
    <name type="scientific">Methanobacterium subterraneum</name>
    <dbReference type="NCBI Taxonomy" id="59277"/>
    <lineage>
        <taxon>Archaea</taxon>
        <taxon>Methanobacteriati</taxon>
        <taxon>Methanobacteriota</taxon>
        <taxon>Methanomada group</taxon>
        <taxon>Methanobacteria</taxon>
        <taxon>Methanobacteriales</taxon>
        <taxon>Methanobacteriaceae</taxon>
        <taxon>Methanobacterium</taxon>
    </lineage>
</organism>
<evidence type="ECO:0000259" key="1">
    <source>
        <dbReference type="PROSITE" id="PS50109"/>
    </source>
</evidence>
<dbReference type="SUPFAM" id="SSF55874">
    <property type="entry name" value="ATPase domain of HSP90 chaperone/DNA topoisomerase II/histidine kinase"/>
    <property type="match status" value="1"/>
</dbReference>
<accession>A0A7J4TJY2</accession>
<keyword evidence="2" id="KW-0808">Transferase</keyword>
<gene>
    <name evidence="2" type="ORF">HA271_07755</name>
</gene>
<dbReference type="Proteomes" id="UP000586031">
    <property type="component" value="Unassembled WGS sequence"/>
</dbReference>
<keyword evidence="2" id="KW-0418">Kinase</keyword>
<evidence type="ECO:0000313" key="3">
    <source>
        <dbReference type="Proteomes" id="UP000586031"/>
    </source>
</evidence>
<dbReference type="PANTHER" id="PTHR43065">
    <property type="entry name" value="SENSOR HISTIDINE KINASE"/>
    <property type="match status" value="1"/>
</dbReference>
<dbReference type="SMART" id="SM00387">
    <property type="entry name" value="HATPase_c"/>
    <property type="match status" value="1"/>
</dbReference>
<proteinExistence type="predicted"/>
<feature type="non-terminal residue" evidence="2">
    <location>
        <position position="1"/>
    </location>
</feature>